<dbReference type="PANTHER" id="PTHR10434:SF9">
    <property type="entry name" value="PHOSPHOLIPID_GLYCEROL ACYLTRANSFERASE DOMAIN-CONTAINING PROTEIN"/>
    <property type="match status" value="1"/>
</dbReference>
<name>A0AAW9HQG1_9ACTO</name>
<evidence type="ECO:0000259" key="3">
    <source>
        <dbReference type="SMART" id="SM00563"/>
    </source>
</evidence>
<dbReference type="SMART" id="SM00563">
    <property type="entry name" value="PlsC"/>
    <property type="match status" value="1"/>
</dbReference>
<dbReference type="GO" id="GO:0006654">
    <property type="term" value="P:phosphatidic acid biosynthetic process"/>
    <property type="evidence" value="ECO:0007669"/>
    <property type="project" value="TreeGrafter"/>
</dbReference>
<dbReference type="EMBL" id="JAWNFY010000013">
    <property type="protein sequence ID" value="MDY5146474.1"/>
    <property type="molecule type" value="Genomic_DNA"/>
</dbReference>
<dbReference type="PANTHER" id="PTHR10434">
    <property type="entry name" value="1-ACYL-SN-GLYCEROL-3-PHOSPHATE ACYLTRANSFERASE"/>
    <property type="match status" value="1"/>
</dbReference>
<evidence type="ECO:0000256" key="2">
    <source>
        <dbReference type="ARBA" id="ARBA00023315"/>
    </source>
</evidence>
<dbReference type="RefSeq" id="WP_087070189.1">
    <property type="nucleotide sequence ID" value="NZ_CAUPFC010000013.1"/>
</dbReference>
<sequence>MAFRSAAARIFRACSRWTFVHEPIAPKTILIGAPHSSNWDGIYDIVAFWSYGRSMKFLVKNSLVQAPVLGAIVRAVGGISVDRNHPSGIVGSLLEQAERSEEFCVALAPEGTRKDVQYWKSGFYRMGLAGRMPITLGFIDSRTKTYGWWKHLYLSGDVEADMDILREFYRDFVGRNGSKRSVPRLRAEDDAAARAHLLNGIDLEEARAFAIRMNRETGGVGITE</sequence>
<reference evidence="4 6" key="1">
    <citation type="submission" date="2023-10" db="EMBL/GenBank/DDBJ databases">
        <title>Whole Genome based description of the genera Actinobaculum and Actinotignum reveals a complex phylogenetic relationship within the species included in the genus Actinotignum.</title>
        <authorList>
            <person name="Jensen C.S."/>
            <person name="Dargis R."/>
            <person name="Kemp M."/>
            <person name="Christensen J.J."/>
        </authorList>
    </citation>
    <scope>NUCLEOTIDE SEQUENCE</scope>
    <source>
        <strain evidence="5 6">SLA_B089</strain>
        <strain evidence="4">SLA_B245</strain>
    </source>
</reference>
<dbReference type="AlphaFoldDB" id="A0AAW9HQG1"/>
<evidence type="ECO:0000313" key="7">
    <source>
        <dbReference type="Proteomes" id="UP001288320"/>
    </source>
</evidence>
<evidence type="ECO:0000256" key="1">
    <source>
        <dbReference type="ARBA" id="ARBA00022679"/>
    </source>
</evidence>
<keyword evidence="2 4" id="KW-0012">Acyltransferase</keyword>
<feature type="domain" description="Phospholipid/glycerol acyltransferase" evidence="3">
    <location>
        <begin position="29"/>
        <end position="142"/>
    </location>
</feature>
<dbReference type="GeneID" id="92813220"/>
<dbReference type="Pfam" id="PF01553">
    <property type="entry name" value="Acyltransferase"/>
    <property type="match status" value="1"/>
</dbReference>
<dbReference type="Proteomes" id="UP001288320">
    <property type="component" value="Unassembled WGS sequence"/>
</dbReference>
<gene>
    <name evidence="4" type="ORF">R6G74_06835</name>
    <name evidence="5" type="ORF">R6P33_05475</name>
</gene>
<dbReference type="InterPro" id="IPR002123">
    <property type="entry name" value="Plipid/glycerol_acylTrfase"/>
</dbReference>
<protein>
    <submittedName>
        <fullName evidence="4">1-acyl-sn-glycerol-3-phosphate acyltransferase</fullName>
    </submittedName>
</protein>
<dbReference type="EMBL" id="JAWNFV010000014">
    <property type="protein sequence ID" value="MDY5141023.1"/>
    <property type="molecule type" value="Genomic_DNA"/>
</dbReference>
<accession>A0AAW9HQG1</accession>
<keyword evidence="6" id="KW-1185">Reference proteome</keyword>
<keyword evidence="1" id="KW-0808">Transferase</keyword>
<dbReference type="GO" id="GO:0003841">
    <property type="term" value="F:1-acylglycerol-3-phosphate O-acyltransferase activity"/>
    <property type="evidence" value="ECO:0007669"/>
    <property type="project" value="TreeGrafter"/>
</dbReference>
<organism evidence="4 7">
    <name type="scientific">Actinotignum timonense</name>
    <dbReference type="NCBI Taxonomy" id="1870995"/>
    <lineage>
        <taxon>Bacteria</taxon>
        <taxon>Bacillati</taxon>
        <taxon>Actinomycetota</taxon>
        <taxon>Actinomycetes</taxon>
        <taxon>Actinomycetales</taxon>
        <taxon>Actinomycetaceae</taxon>
        <taxon>Actinotignum</taxon>
    </lineage>
</organism>
<evidence type="ECO:0000313" key="6">
    <source>
        <dbReference type="Proteomes" id="UP001284901"/>
    </source>
</evidence>
<evidence type="ECO:0000313" key="4">
    <source>
        <dbReference type="EMBL" id="MDY5141023.1"/>
    </source>
</evidence>
<dbReference type="Proteomes" id="UP001284901">
    <property type="component" value="Unassembled WGS sequence"/>
</dbReference>
<comment type="caution">
    <text evidence="4">The sequence shown here is derived from an EMBL/GenBank/DDBJ whole genome shotgun (WGS) entry which is preliminary data.</text>
</comment>
<evidence type="ECO:0000313" key="5">
    <source>
        <dbReference type="EMBL" id="MDY5146474.1"/>
    </source>
</evidence>
<dbReference type="SUPFAM" id="SSF69593">
    <property type="entry name" value="Glycerol-3-phosphate (1)-acyltransferase"/>
    <property type="match status" value="1"/>
</dbReference>
<proteinExistence type="predicted"/>